<dbReference type="Pfam" id="PF04002">
    <property type="entry name" value="RadC"/>
    <property type="match status" value="1"/>
</dbReference>
<protein>
    <submittedName>
        <fullName evidence="8">DNA repair protein RadC</fullName>
    </submittedName>
</protein>
<evidence type="ECO:0000259" key="7">
    <source>
        <dbReference type="PROSITE" id="PS50249"/>
    </source>
</evidence>
<dbReference type="Gene3D" id="3.40.140.10">
    <property type="entry name" value="Cytidine Deaminase, domain 2"/>
    <property type="match status" value="1"/>
</dbReference>
<comment type="caution">
    <text evidence="8">The sequence shown here is derived from an EMBL/GenBank/DDBJ whole genome shotgun (WGS) entry which is preliminary data.</text>
</comment>
<dbReference type="InterPro" id="IPR001405">
    <property type="entry name" value="UPF0758"/>
</dbReference>
<gene>
    <name evidence="8" type="ORF">FHS56_000734</name>
</gene>
<evidence type="ECO:0000256" key="1">
    <source>
        <dbReference type="ARBA" id="ARBA00022670"/>
    </source>
</evidence>
<dbReference type="Proteomes" id="UP000537126">
    <property type="component" value="Unassembled WGS sequence"/>
</dbReference>
<evidence type="ECO:0000313" key="8">
    <source>
        <dbReference type="EMBL" id="NIK73248.1"/>
    </source>
</evidence>
<name>A0A846MNU0_9BACT</name>
<dbReference type="GO" id="GO:0046872">
    <property type="term" value="F:metal ion binding"/>
    <property type="evidence" value="ECO:0007669"/>
    <property type="project" value="UniProtKB-KW"/>
</dbReference>
<proteinExistence type="inferred from homology"/>
<evidence type="ECO:0000256" key="2">
    <source>
        <dbReference type="ARBA" id="ARBA00022723"/>
    </source>
</evidence>
<keyword evidence="4" id="KW-0862">Zinc</keyword>
<feature type="domain" description="MPN" evidence="7">
    <location>
        <begin position="110"/>
        <end position="233"/>
    </location>
</feature>
<dbReference type="NCBIfam" id="TIGR00608">
    <property type="entry name" value="radc"/>
    <property type="match status" value="1"/>
</dbReference>
<dbReference type="PROSITE" id="PS50249">
    <property type="entry name" value="MPN"/>
    <property type="match status" value="1"/>
</dbReference>
<dbReference type="GO" id="GO:0006508">
    <property type="term" value="P:proteolysis"/>
    <property type="evidence" value="ECO:0007669"/>
    <property type="project" value="UniProtKB-KW"/>
</dbReference>
<dbReference type="InterPro" id="IPR046778">
    <property type="entry name" value="UPF0758_N"/>
</dbReference>
<keyword evidence="1" id="KW-0645">Protease</keyword>
<dbReference type="GO" id="GO:0008237">
    <property type="term" value="F:metallopeptidase activity"/>
    <property type="evidence" value="ECO:0007669"/>
    <property type="project" value="UniProtKB-KW"/>
</dbReference>
<dbReference type="PANTHER" id="PTHR30471">
    <property type="entry name" value="DNA REPAIR PROTEIN RADC"/>
    <property type="match status" value="1"/>
</dbReference>
<dbReference type="RefSeq" id="WP_166918506.1">
    <property type="nucleotide sequence ID" value="NZ_JAASRN010000001.1"/>
</dbReference>
<keyword evidence="2" id="KW-0479">Metal-binding</keyword>
<accession>A0A846MNU0</accession>
<evidence type="ECO:0000313" key="9">
    <source>
        <dbReference type="Proteomes" id="UP000537126"/>
    </source>
</evidence>
<evidence type="ECO:0000256" key="6">
    <source>
        <dbReference type="RuleBase" id="RU003797"/>
    </source>
</evidence>
<reference evidence="8 9" key="1">
    <citation type="submission" date="2020-03" db="EMBL/GenBank/DDBJ databases">
        <title>Genomic Encyclopedia of Type Strains, Phase IV (KMG-IV): sequencing the most valuable type-strain genomes for metagenomic binning, comparative biology and taxonomic classification.</title>
        <authorList>
            <person name="Goeker M."/>
        </authorList>
    </citation>
    <scope>NUCLEOTIDE SEQUENCE [LARGE SCALE GENOMIC DNA]</scope>
    <source>
        <strain evidence="8 9">DSM 5718</strain>
    </source>
</reference>
<evidence type="ECO:0000256" key="4">
    <source>
        <dbReference type="ARBA" id="ARBA00022833"/>
    </source>
</evidence>
<evidence type="ECO:0000256" key="3">
    <source>
        <dbReference type="ARBA" id="ARBA00022801"/>
    </source>
</evidence>
<dbReference type="CDD" id="cd08071">
    <property type="entry name" value="MPN_DUF2466"/>
    <property type="match status" value="1"/>
</dbReference>
<organism evidence="8 9">
    <name type="scientific">Thermonema lapsum</name>
    <dbReference type="NCBI Taxonomy" id="28195"/>
    <lineage>
        <taxon>Bacteria</taxon>
        <taxon>Pseudomonadati</taxon>
        <taxon>Bacteroidota</taxon>
        <taxon>Cytophagia</taxon>
        <taxon>Cytophagales</taxon>
        <taxon>Thermonemataceae</taxon>
        <taxon>Thermonema</taxon>
    </lineage>
</organism>
<dbReference type="InterPro" id="IPR025657">
    <property type="entry name" value="RadC_JAB"/>
</dbReference>
<keyword evidence="9" id="KW-1185">Reference proteome</keyword>
<dbReference type="EMBL" id="JAASRN010000001">
    <property type="protein sequence ID" value="NIK73248.1"/>
    <property type="molecule type" value="Genomic_DNA"/>
</dbReference>
<evidence type="ECO:0000256" key="5">
    <source>
        <dbReference type="ARBA" id="ARBA00023049"/>
    </source>
</evidence>
<dbReference type="PANTHER" id="PTHR30471:SF3">
    <property type="entry name" value="UPF0758 PROTEIN YEES-RELATED"/>
    <property type="match status" value="1"/>
</dbReference>
<dbReference type="NCBIfam" id="NF000642">
    <property type="entry name" value="PRK00024.1"/>
    <property type="match status" value="1"/>
</dbReference>
<sequence>MEEKAAVYLRIQDLAADERPREKMLQKGKNALSDAELLAILIGSGTRRKSALDLARELLQKNNHSLLQLASNGLQDLMKTKGIGKAKAITIAAALELARRLKAAAQTQQAITSPKDAFAIFYPYLAHLSHEEFWILLLNRANKPICPPIQISKGGISGTTTDIRLIFKHAIEHLANSLIIAHNHPAGTPKPSESDKEITRRIADAGKLLDIKLLDHLILFEESYYSFSDAGLL</sequence>
<keyword evidence="5" id="KW-0482">Metalloprotease</keyword>
<comment type="similarity">
    <text evidence="6">Belongs to the UPF0758 family.</text>
</comment>
<dbReference type="AlphaFoldDB" id="A0A846MNU0"/>
<dbReference type="Pfam" id="PF20582">
    <property type="entry name" value="UPF0758_N"/>
    <property type="match status" value="1"/>
</dbReference>
<dbReference type="InterPro" id="IPR037518">
    <property type="entry name" value="MPN"/>
</dbReference>
<keyword evidence="3" id="KW-0378">Hydrolase</keyword>